<sequence length="341" mass="37849">MQRRMQPKVFDSWLAVDRKGLYCRPGGFHIDPHGPAEKAIVTHAHADHARPGLGAALATEETLAIMKARLGEGAPRSPQILAYGEVLKIGDVNVWLAPAGHVLGSAQVVIEWEGVRAVVSGDYKRQADPTCAPFELVPCDLFVTEATFALPVFRHGDPADEIGKLLRSVEQFPERTHAVGAYGLGKTQRVIKLLREAGYDRPIWLHGALQETCATYERFGIDLGDLRPATGEKRETMRGEIVLAPPSAITDRWSRRLPDPVTAFASGWMRVRARARQRGVELPIVLSDHADWDELVQTIDETGADEIWVTHGQEDALLHHIHMRGKRGRALRLIGFEEEDQ</sequence>
<dbReference type="Proteomes" id="UP000095087">
    <property type="component" value="Unassembled WGS sequence"/>
</dbReference>
<gene>
    <name evidence="1" type="ORF">A7A08_01913</name>
</gene>
<keyword evidence="2" id="KW-1185">Reference proteome</keyword>
<dbReference type="InterPro" id="IPR050698">
    <property type="entry name" value="MBL"/>
</dbReference>
<dbReference type="InterPro" id="IPR036866">
    <property type="entry name" value="RibonucZ/Hydroxyglut_hydro"/>
</dbReference>
<accession>A0A1E2RY55</accession>
<name>A0A1E2RY55_9HYPH</name>
<organism evidence="1 2">
    <name type="scientific">Methyloligella halotolerans</name>
    <dbReference type="NCBI Taxonomy" id="1177755"/>
    <lineage>
        <taxon>Bacteria</taxon>
        <taxon>Pseudomonadati</taxon>
        <taxon>Pseudomonadota</taxon>
        <taxon>Alphaproteobacteria</taxon>
        <taxon>Hyphomicrobiales</taxon>
        <taxon>Hyphomicrobiaceae</taxon>
        <taxon>Methyloligella</taxon>
    </lineage>
</organism>
<dbReference type="Gene3D" id="3.60.15.10">
    <property type="entry name" value="Ribonuclease Z/Hydroxyacylglutathione hydrolase-like"/>
    <property type="match status" value="1"/>
</dbReference>
<dbReference type="PATRIC" id="fig|1177755.3.peg.1916"/>
<dbReference type="GO" id="GO:0004521">
    <property type="term" value="F:RNA endonuclease activity"/>
    <property type="evidence" value="ECO:0007669"/>
    <property type="project" value="TreeGrafter"/>
</dbReference>
<dbReference type="SUPFAM" id="SSF56281">
    <property type="entry name" value="Metallo-hydrolase/oxidoreductase"/>
    <property type="match status" value="1"/>
</dbReference>
<proteinExistence type="predicted"/>
<reference evidence="1 2" key="1">
    <citation type="submission" date="2016-07" db="EMBL/GenBank/DDBJ databases">
        <title>Draft genome sequence of Methyloligella halotolerans C2T (VKM B-2706T=CCUG 61687T=DSM 25045T), a halotolerant polyhydroxybutyrate accumulating methylotroph.</title>
        <authorList>
            <person name="Vasilenko O.V."/>
            <person name="Doronina N.V."/>
            <person name="Poroshina M.N."/>
            <person name="Tarlachkov S.V."/>
            <person name="Trotsenko Y.A."/>
        </authorList>
    </citation>
    <scope>NUCLEOTIDE SEQUENCE [LARGE SCALE GENOMIC DNA]</scope>
    <source>
        <strain evidence="1 2">VKM B-2706</strain>
    </source>
</reference>
<comment type="caution">
    <text evidence="1">The sequence shown here is derived from an EMBL/GenBank/DDBJ whole genome shotgun (WGS) entry which is preliminary data.</text>
</comment>
<dbReference type="EMBL" id="MASI01000004">
    <property type="protein sequence ID" value="ODA67167.1"/>
    <property type="molecule type" value="Genomic_DNA"/>
</dbReference>
<dbReference type="InterPro" id="IPR026360">
    <property type="entry name" value="Xnuc_lig_assoc"/>
</dbReference>
<dbReference type="Gene3D" id="3.40.50.10890">
    <property type="match status" value="1"/>
</dbReference>
<evidence type="ECO:0000313" key="1">
    <source>
        <dbReference type="EMBL" id="ODA67167.1"/>
    </source>
</evidence>
<evidence type="ECO:0000313" key="2">
    <source>
        <dbReference type="Proteomes" id="UP000095087"/>
    </source>
</evidence>
<dbReference type="STRING" id="1177755.A7A08_01913"/>
<dbReference type="PANTHER" id="PTHR11203:SF49">
    <property type="entry name" value="BLL1145 PROTEIN"/>
    <property type="match status" value="1"/>
</dbReference>
<dbReference type="AlphaFoldDB" id="A0A1E2RY55"/>
<dbReference type="PANTHER" id="PTHR11203">
    <property type="entry name" value="CLEAVAGE AND POLYADENYLATION SPECIFICITY FACTOR FAMILY MEMBER"/>
    <property type="match status" value="1"/>
</dbReference>
<dbReference type="NCBIfam" id="TIGR04122">
    <property type="entry name" value="Xnuc_lig_assoc"/>
    <property type="match status" value="1"/>
</dbReference>
<protein>
    <submittedName>
        <fullName evidence="1">Uncharacterized protein</fullName>
    </submittedName>
</protein>